<evidence type="ECO:0000256" key="1">
    <source>
        <dbReference type="SAM" id="Phobius"/>
    </source>
</evidence>
<keyword evidence="3" id="KW-1185">Reference proteome</keyword>
<keyword evidence="1" id="KW-0812">Transmembrane</keyword>
<evidence type="ECO:0000313" key="3">
    <source>
        <dbReference type="Proteomes" id="UP001516400"/>
    </source>
</evidence>
<organism evidence="2 3">
    <name type="scientific">Cryptolaemus montrouzieri</name>
    <dbReference type="NCBI Taxonomy" id="559131"/>
    <lineage>
        <taxon>Eukaryota</taxon>
        <taxon>Metazoa</taxon>
        <taxon>Ecdysozoa</taxon>
        <taxon>Arthropoda</taxon>
        <taxon>Hexapoda</taxon>
        <taxon>Insecta</taxon>
        <taxon>Pterygota</taxon>
        <taxon>Neoptera</taxon>
        <taxon>Endopterygota</taxon>
        <taxon>Coleoptera</taxon>
        <taxon>Polyphaga</taxon>
        <taxon>Cucujiformia</taxon>
        <taxon>Coccinelloidea</taxon>
        <taxon>Coccinellidae</taxon>
        <taxon>Scymninae</taxon>
        <taxon>Scymnini</taxon>
        <taxon>Cryptolaemus</taxon>
    </lineage>
</organism>
<dbReference type="EMBL" id="JABFTP020000144">
    <property type="protein sequence ID" value="KAL3282860.1"/>
    <property type="molecule type" value="Genomic_DNA"/>
</dbReference>
<comment type="caution">
    <text evidence="2">The sequence shown here is derived from an EMBL/GenBank/DDBJ whole genome shotgun (WGS) entry which is preliminary data.</text>
</comment>
<evidence type="ECO:0008006" key="4">
    <source>
        <dbReference type="Google" id="ProtNLM"/>
    </source>
</evidence>
<keyword evidence="1" id="KW-0472">Membrane</keyword>
<dbReference type="AlphaFoldDB" id="A0ABD2NX90"/>
<keyword evidence="1" id="KW-1133">Transmembrane helix</keyword>
<sequence>MEYEVKIKLNMRENLVKILTDILSYKKPQLCYFFQKSITISLKDFHKNSDQSTQFHQIRDDMNNTIPSTIIKILQTISLSTIKYFKYNLYFCSHQKIFDNSSNTFGTLYLITLSFSQLFRWKIEGCYKTIKDLPCRSQVLSKFYFFQKYNNHLSMNPSVWILKYLSILYHIIYALWRVLYKTEISNLGLTLKIKRQV</sequence>
<proteinExistence type="predicted"/>
<evidence type="ECO:0000313" key="2">
    <source>
        <dbReference type="EMBL" id="KAL3282860.1"/>
    </source>
</evidence>
<protein>
    <recommendedName>
        <fullName evidence="4">Transmembrane protein</fullName>
    </recommendedName>
</protein>
<accession>A0ABD2NX90</accession>
<dbReference type="Proteomes" id="UP001516400">
    <property type="component" value="Unassembled WGS sequence"/>
</dbReference>
<reference evidence="2 3" key="1">
    <citation type="journal article" date="2021" name="BMC Biol.">
        <title>Horizontally acquired antibacterial genes associated with adaptive radiation of ladybird beetles.</title>
        <authorList>
            <person name="Li H.S."/>
            <person name="Tang X.F."/>
            <person name="Huang Y.H."/>
            <person name="Xu Z.Y."/>
            <person name="Chen M.L."/>
            <person name="Du X.Y."/>
            <person name="Qiu B.Y."/>
            <person name="Chen P.T."/>
            <person name="Zhang W."/>
            <person name="Slipinski A."/>
            <person name="Escalona H.E."/>
            <person name="Waterhouse R.M."/>
            <person name="Zwick A."/>
            <person name="Pang H."/>
        </authorList>
    </citation>
    <scope>NUCLEOTIDE SEQUENCE [LARGE SCALE GENOMIC DNA]</scope>
    <source>
        <strain evidence="2">SYSU2018</strain>
    </source>
</reference>
<name>A0ABD2NX90_9CUCU</name>
<feature type="transmembrane region" description="Helical" evidence="1">
    <location>
        <begin position="160"/>
        <end position="179"/>
    </location>
</feature>
<gene>
    <name evidence="2" type="ORF">HHI36_006020</name>
</gene>